<comment type="caution">
    <text evidence="1">The sequence shown here is derived from an EMBL/GenBank/DDBJ whole genome shotgun (WGS) entry which is preliminary data.</text>
</comment>
<sequence>MASKDVLSFKQRDSIMEARAFQNVWEGSVRSGKTIASLLRWLAFVADPPETGELVMVGRTRDSLYRNIFAPLMDPAIFGDFARDISYTNGAPMATVLGRPVHALGANDAQAEPKVRGLTVRGAYCDEITTLPQPFYDQLDARCSVPGSAIFATTNPDNPNHWVRKKYLLRPRESRLRSWHFTMDDNPGLSEEYKARQRASQKGLFYQRNILGLWKMSEGSIYEAYDEDAHVVDELPAMARYWLGMDYGTVNPTSVLLLGEGVDGLLYVCAEWRHDSRAAQRQMTDAQYSTAIRGWLGDLGIVPEWSFIDPSAASFIAQAYDDGLPNIAHAKNEVVDGIRSVSTAFGAGLLRIHRSCAGLLEELPGYVWDEKAAAEQGKDKPVKLNDHSCDALRYVVHSTANEWRHLLNRLTLAA</sequence>
<dbReference type="InterPro" id="IPR006437">
    <property type="entry name" value="Phage_terminase_lsu"/>
</dbReference>
<dbReference type="Pfam" id="PF03237">
    <property type="entry name" value="Terminase_6N"/>
    <property type="match status" value="1"/>
</dbReference>
<dbReference type="AlphaFoldDB" id="A0AA41Q6S2"/>
<evidence type="ECO:0000313" key="2">
    <source>
        <dbReference type="Proteomes" id="UP001165378"/>
    </source>
</evidence>
<dbReference type="Gene3D" id="3.30.420.280">
    <property type="match status" value="1"/>
</dbReference>
<keyword evidence="2" id="KW-1185">Reference proteome</keyword>
<dbReference type="Proteomes" id="UP001165378">
    <property type="component" value="Unassembled WGS sequence"/>
</dbReference>
<accession>A0AA41Q6S2</accession>
<dbReference type="RefSeq" id="WP_235056389.1">
    <property type="nucleotide sequence ID" value="NZ_JAKFHA010000026.1"/>
</dbReference>
<gene>
    <name evidence="1" type="ORF">LZ495_31615</name>
</gene>
<organism evidence="1 2">
    <name type="scientific">Yinghuangia soli</name>
    <dbReference type="NCBI Taxonomy" id="2908204"/>
    <lineage>
        <taxon>Bacteria</taxon>
        <taxon>Bacillati</taxon>
        <taxon>Actinomycetota</taxon>
        <taxon>Actinomycetes</taxon>
        <taxon>Kitasatosporales</taxon>
        <taxon>Streptomycetaceae</taxon>
        <taxon>Yinghuangia</taxon>
    </lineage>
</organism>
<protein>
    <submittedName>
        <fullName evidence="1">PBSX family phage terminase large subunit</fullName>
    </submittedName>
</protein>
<reference evidence="1" key="1">
    <citation type="submission" date="2022-01" db="EMBL/GenBank/DDBJ databases">
        <title>Genome-Based Taxonomic Classification of the Phylum Actinobacteria.</title>
        <authorList>
            <person name="Gao Y."/>
        </authorList>
    </citation>
    <scope>NUCLEOTIDE SEQUENCE</scope>
    <source>
        <strain evidence="1">KLBMP 8922</strain>
    </source>
</reference>
<dbReference type="InterPro" id="IPR027417">
    <property type="entry name" value="P-loop_NTPase"/>
</dbReference>
<evidence type="ECO:0000313" key="1">
    <source>
        <dbReference type="EMBL" id="MCF2531741.1"/>
    </source>
</evidence>
<proteinExistence type="predicted"/>
<dbReference type="NCBIfam" id="TIGR01547">
    <property type="entry name" value="phage_term_2"/>
    <property type="match status" value="1"/>
</dbReference>
<name>A0AA41Q6S2_9ACTN</name>
<dbReference type="Gene3D" id="3.40.50.300">
    <property type="entry name" value="P-loop containing nucleotide triphosphate hydrolases"/>
    <property type="match status" value="1"/>
</dbReference>
<dbReference type="EMBL" id="JAKFHA010000026">
    <property type="protein sequence ID" value="MCF2531741.1"/>
    <property type="molecule type" value="Genomic_DNA"/>
</dbReference>